<accession>A0AA43U6U8</accession>
<organism evidence="1 2">
    <name type="scientific">Phoenicibacter congonensis</name>
    <dbReference type="NCBI Taxonomy" id="1944646"/>
    <lineage>
        <taxon>Bacteria</taxon>
        <taxon>Bacillati</taxon>
        <taxon>Actinomycetota</taxon>
        <taxon>Coriobacteriia</taxon>
        <taxon>Eggerthellales</taxon>
        <taxon>Eggerthellaceae</taxon>
        <taxon>Phoenicibacter</taxon>
    </lineage>
</organism>
<dbReference type="EMBL" id="JAUMVS010000288">
    <property type="protein sequence ID" value="MDO4842743.1"/>
    <property type="molecule type" value="Genomic_DNA"/>
</dbReference>
<dbReference type="Proteomes" id="UP001168575">
    <property type="component" value="Unassembled WGS sequence"/>
</dbReference>
<evidence type="ECO:0000313" key="2">
    <source>
        <dbReference type="Proteomes" id="UP001168575"/>
    </source>
</evidence>
<reference evidence="1" key="1">
    <citation type="submission" date="2023-07" db="EMBL/GenBank/DDBJ databases">
        <title>Between Cages and Wild: Unraveling the Impact of Captivity on Animal Microbiomes and Antimicrobial Resistance.</title>
        <authorList>
            <person name="Schmartz G.P."/>
            <person name="Rehner J."/>
            <person name="Schuff M.J."/>
            <person name="Becker S.L."/>
            <person name="Kravczyk M."/>
            <person name="Gurevich A."/>
            <person name="Francke R."/>
            <person name="Mueller R."/>
            <person name="Keller V."/>
            <person name="Keller A."/>
        </authorList>
    </citation>
    <scope>NUCLEOTIDE SEQUENCE</scope>
    <source>
        <strain evidence="1">S12M_St_49</strain>
    </source>
</reference>
<sequence length="61" mass="7046">RAPRVRFRMRRHRKTNPWREPTASLYLDTCKLGTMSSVRPNKNALVPAKTNEGVIKKLLAN</sequence>
<keyword evidence="2" id="KW-1185">Reference proteome</keyword>
<gene>
    <name evidence="1" type="ORF">Q3982_08730</name>
</gene>
<proteinExistence type="predicted"/>
<name>A0AA43U6U8_9ACTN</name>
<dbReference type="AlphaFoldDB" id="A0AA43U6U8"/>
<protein>
    <submittedName>
        <fullName evidence="1">Uncharacterized protein</fullName>
    </submittedName>
</protein>
<feature type="non-terminal residue" evidence="1">
    <location>
        <position position="1"/>
    </location>
</feature>
<comment type="caution">
    <text evidence="1">The sequence shown here is derived from an EMBL/GenBank/DDBJ whole genome shotgun (WGS) entry which is preliminary data.</text>
</comment>
<evidence type="ECO:0000313" key="1">
    <source>
        <dbReference type="EMBL" id="MDO4842743.1"/>
    </source>
</evidence>